<dbReference type="GO" id="GO:0006355">
    <property type="term" value="P:regulation of DNA-templated transcription"/>
    <property type="evidence" value="ECO:0007669"/>
    <property type="project" value="TreeGrafter"/>
</dbReference>
<comment type="subcellular location">
    <subcellularLocation>
        <location evidence="1">Nucleus</location>
    </subcellularLocation>
</comment>
<name>A0A9Y4KDH4_9TELE</name>
<keyword evidence="6" id="KW-1185">Reference proteome</keyword>
<evidence type="ECO:0000256" key="3">
    <source>
        <dbReference type="ARBA" id="ARBA00023242"/>
    </source>
</evidence>
<dbReference type="Proteomes" id="UP000694891">
    <property type="component" value="Unplaced"/>
</dbReference>
<feature type="domain" description="CRC" evidence="5">
    <location>
        <begin position="246"/>
        <end position="354"/>
    </location>
</feature>
<gene>
    <name evidence="7" type="primary">tesmin</name>
</gene>
<keyword evidence="3" id="KW-0539">Nucleus</keyword>
<evidence type="ECO:0000313" key="6">
    <source>
        <dbReference type="Proteomes" id="UP000694891"/>
    </source>
</evidence>
<dbReference type="InterPro" id="IPR028307">
    <property type="entry name" value="Lin-54_fam"/>
</dbReference>
<dbReference type="PANTHER" id="PTHR12446:SF60">
    <property type="entry name" value="PROTEIN TESMIN_TSO1-LIKE CXC 8"/>
    <property type="match status" value="1"/>
</dbReference>
<dbReference type="PROSITE" id="PS51634">
    <property type="entry name" value="CRC"/>
    <property type="match status" value="1"/>
</dbReference>
<evidence type="ECO:0000256" key="4">
    <source>
        <dbReference type="SAM" id="MobiDB-lite"/>
    </source>
</evidence>
<feature type="compositionally biased region" description="Polar residues" evidence="4">
    <location>
        <begin position="1"/>
        <end position="15"/>
    </location>
</feature>
<reference evidence="7" key="1">
    <citation type="submission" date="2025-08" db="UniProtKB">
        <authorList>
            <consortium name="RefSeq"/>
        </authorList>
    </citation>
    <scope>IDENTIFICATION</scope>
</reference>
<dbReference type="SMART" id="SM01114">
    <property type="entry name" value="CXC"/>
    <property type="match status" value="2"/>
</dbReference>
<dbReference type="AlphaFoldDB" id="A0A9Y4KDH4"/>
<dbReference type="PANTHER" id="PTHR12446">
    <property type="entry name" value="TESMIN/TSO1-RELATED"/>
    <property type="match status" value="1"/>
</dbReference>
<dbReference type="Pfam" id="PF03638">
    <property type="entry name" value="TCR"/>
    <property type="match status" value="2"/>
</dbReference>
<evidence type="ECO:0000259" key="5">
    <source>
        <dbReference type="PROSITE" id="PS51634"/>
    </source>
</evidence>
<dbReference type="InterPro" id="IPR005172">
    <property type="entry name" value="CRC"/>
</dbReference>
<dbReference type="RefSeq" id="XP_008291303.1">
    <property type="nucleotide sequence ID" value="XM_008293081.1"/>
</dbReference>
<protein>
    <submittedName>
        <fullName evidence="7">Spexin prohormone 2</fullName>
    </submittedName>
</protein>
<feature type="region of interest" description="Disordered" evidence="4">
    <location>
        <begin position="1"/>
        <end position="49"/>
    </location>
</feature>
<evidence type="ECO:0000313" key="7">
    <source>
        <dbReference type="RefSeq" id="XP_008291303.1"/>
    </source>
</evidence>
<evidence type="ECO:0000256" key="2">
    <source>
        <dbReference type="ARBA" id="ARBA00007267"/>
    </source>
</evidence>
<dbReference type="CTD" id="9633"/>
<dbReference type="InterPro" id="IPR033467">
    <property type="entry name" value="Tesmin/TSO1-like_CXC"/>
</dbReference>
<comment type="similarity">
    <text evidence="2">Belongs to the lin-54 family.</text>
</comment>
<sequence length="430" mass="46615">MSSPTAQLETPQSKQDSVDSGGSSSKECCSEKDSNVHPGSAVTAAWTGPPPDVSLPGTVTHAHLHTIQPEMVDPLNIGFHYPCQPTQYQLIYPNFFLEPQFSQYQLLNGPAPAPPDSSHHGSVSASWFTDEPILYSMVLSDQPNPIVVDQQFQEGQPEATSHISQPVECNVSGGRQTVLVNSCEPGPVLLNLDSAYSVDGLMPGKGVSLLGTSSQFSEHHQAVYPQYEASDQTVSTKPQDSGIIGIRRPCHCTRSQCVKLYCECFASGVMCSNCYCSNCHNNAEHVTKRQEAVKSYLSCNPDVFRTNFAGRTSRKVKGCNCKRSGCLKNYCECFEANIMCSSSCKCLGCKNYDEGSQMKNKGKTVNMMDTGPASVITPAVVEAVCNNLLAQAEEAATEAQSPTQAEHMVLEEFGQCLSQIVTAMFKNNTF</sequence>
<dbReference type="GO" id="GO:0005634">
    <property type="term" value="C:nucleus"/>
    <property type="evidence" value="ECO:0007669"/>
    <property type="project" value="UniProtKB-SubCell"/>
</dbReference>
<evidence type="ECO:0000256" key="1">
    <source>
        <dbReference type="ARBA" id="ARBA00004123"/>
    </source>
</evidence>
<organism evidence="6 7">
    <name type="scientific">Stegastes partitus</name>
    <name type="common">bicolor damselfish</name>
    <dbReference type="NCBI Taxonomy" id="144197"/>
    <lineage>
        <taxon>Eukaryota</taxon>
        <taxon>Metazoa</taxon>
        <taxon>Chordata</taxon>
        <taxon>Craniata</taxon>
        <taxon>Vertebrata</taxon>
        <taxon>Euteleostomi</taxon>
        <taxon>Actinopterygii</taxon>
        <taxon>Neopterygii</taxon>
        <taxon>Teleostei</taxon>
        <taxon>Neoteleostei</taxon>
        <taxon>Acanthomorphata</taxon>
        <taxon>Ovalentaria</taxon>
        <taxon>Pomacentridae</taxon>
        <taxon>Stegastes</taxon>
    </lineage>
</organism>
<proteinExistence type="inferred from homology"/>
<accession>A0A9Y4KDH4</accession>